<dbReference type="WBParaSite" id="PSU_v2.g10903.t1">
    <property type="protein sequence ID" value="PSU_v2.g10903.t1"/>
    <property type="gene ID" value="PSU_v2.g10903"/>
</dbReference>
<sequence length="138" mass="15865">MNYVVSKGFIPRSTAVNYCGVCVEVKSQEKIIFGSFKDIYGVYNLLQPNGHQSPVRTDRRQRFTKLKLTINKLLPMVKKMKGVEWYLCVEKDGILTVKHNSMIYPTDYLIAEMKQPRDATSEFNLIKSSLITAKHCDL</sequence>
<proteinExistence type="predicted"/>
<organism evidence="1 2">
    <name type="scientific">Panagrolaimus superbus</name>
    <dbReference type="NCBI Taxonomy" id="310955"/>
    <lineage>
        <taxon>Eukaryota</taxon>
        <taxon>Metazoa</taxon>
        <taxon>Ecdysozoa</taxon>
        <taxon>Nematoda</taxon>
        <taxon>Chromadorea</taxon>
        <taxon>Rhabditida</taxon>
        <taxon>Tylenchina</taxon>
        <taxon>Panagrolaimomorpha</taxon>
        <taxon>Panagrolaimoidea</taxon>
        <taxon>Panagrolaimidae</taxon>
        <taxon>Panagrolaimus</taxon>
    </lineage>
</organism>
<evidence type="ECO:0000313" key="2">
    <source>
        <dbReference type="WBParaSite" id="PSU_v2.g10903.t1"/>
    </source>
</evidence>
<dbReference type="Proteomes" id="UP000887577">
    <property type="component" value="Unplaced"/>
</dbReference>
<accession>A0A914XYZ3</accession>
<dbReference type="AlphaFoldDB" id="A0A914XYZ3"/>
<name>A0A914XYZ3_9BILA</name>
<keyword evidence="1" id="KW-1185">Reference proteome</keyword>
<reference evidence="2" key="1">
    <citation type="submission" date="2022-11" db="UniProtKB">
        <authorList>
            <consortium name="WormBaseParasite"/>
        </authorList>
    </citation>
    <scope>IDENTIFICATION</scope>
</reference>
<protein>
    <submittedName>
        <fullName evidence="2">Decapping nuclease</fullName>
    </submittedName>
</protein>
<evidence type="ECO:0000313" key="1">
    <source>
        <dbReference type="Proteomes" id="UP000887577"/>
    </source>
</evidence>